<organism evidence="2 3">
    <name type="scientific">Paenibacillus glucanolyticus</name>
    <dbReference type="NCBI Taxonomy" id="59843"/>
    <lineage>
        <taxon>Bacteria</taxon>
        <taxon>Bacillati</taxon>
        <taxon>Bacillota</taxon>
        <taxon>Bacilli</taxon>
        <taxon>Bacillales</taxon>
        <taxon>Paenibacillaceae</taxon>
        <taxon>Paenibacillus</taxon>
    </lineage>
</organism>
<dbReference type="GeneID" id="97554508"/>
<reference evidence="2" key="1">
    <citation type="journal article" date="2016" name="Genome Announc.">
        <title>Draft genomes of two strains of Paenibacillus glucanolyticus with capability to degrade lignocellulose.</title>
        <authorList>
            <person name="Mathews S.L."/>
            <person name="Pawlak J."/>
            <person name="Grunden A.M."/>
        </authorList>
    </citation>
    <scope>NUCLEOTIDE SEQUENCE [LARGE SCALE GENOMIC DNA]</scope>
    <source>
        <strain evidence="2">SLM1</strain>
    </source>
</reference>
<accession>A0A163EPP7</accession>
<evidence type="ECO:0000256" key="1">
    <source>
        <dbReference type="SAM" id="Phobius"/>
    </source>
</evidence>
<feature type="transmembrane region" description="Helical" evidence="1">
    <location>
        <begin position="49"/>
        <end position="71"/>
    </location>
</feature>
<keyword evidence="1" id="KW-0812">Transmembrane</keyword>
<evidence type="ECO:0000313" key="3">
    <source>
        <dbReference type="Proteomes" id="UP000076796"/>
    </source>
</evidence>
<dbReference type="OrthoDB" id="2645700at2"/>
<protein>
    <submittedName>
        <fullName evidence="2">Uncharacterized protein</fullName>
    </submittedName>
</protein>
<keyword evidence="1" id="KW-1133">Transmembrane helix</keyword>
<proteinExistence type="predicted"/>
<name>A0A163EPP7_9BACL</name>
<evidence type="ECO:0000313" key="2">
    <source>
        <dbReference type="EMBL" id="KZS43929.1"/>
    </source>
</evidence>
<dbReference type="AlphaFoldDB" id="A0A163EPP7"/>
<dbReference type="RefSeq" id="WP_063480116.1">
    <property type="nucleotide sequence ID" value="NZ_CP147845.1"/>
</dbReference>
<dbReference type="STRING" id="59843.A3958_00345"/>
<sequence length="103" mass="12058">MNHKTMGMIFICISAFLYGTRYIAAAIFGSNVSSWNKEVYEAMLSYVGRGPLILSIISLTIGILCFMGPMIRRWHEQDLRKIKSNWREFDQPNDKRRVQKIKR</sequence>
<keyword evidence="3" id="KW-1185">Reference proteome</keyword>
<comment type="caution">
    <text evidence="2">The sequence shown here is derived from an EMBL/GenBank/DDBJ whole genome shotgun (WGS) entry which is preliminary data.</text>
</comment>
<gene>
    <name evidence="2" type="ORF">AWU65_28040</name>
</gene>
<keyword evidence="1" id="KW-0472">Membrane</keyword>
<dbReference type="EMBL" id="LWMH01000002">
    <property type="protein sequence ID" value="KZS43929.1"/>
    <property type="molecule type" value="Genomic_DNA"/>
</dbReference>
<dbReference type="Proteomes" id="UP000076796">
    <property type="component" value="Unassembled WGS sequence"/>
</dbReference>